<evidence type="ECO:0000313" key="2">
    <source>
        <dbReference type="Proteomes" id="UP000494111"/>
    </source>
</evidence>
<name>A0A6S7AIL5_9BURK</name>
<dbReference type="AlphaFoldDB" id="A0A6S7AIL5"/>
<evidence type="ECO:0000313" key="1">
    <source>
        <dbReference type="EMBL" id="CAB3721612.1"/>
    </source>
</evidence>
<sequence length="168" mass="18384">MSLTPFELHAHVDEDGFVALVCPDTYQGYVHEDWTLAQVLERFVRQMNAQTLFAAFPGPDLADASLRIADAASPGAAWRTVSGLVRVGEGGLWLTDYSQLTMAAQFDDELPTRDEQLQLPVGPGVYRVTLRQFAVSYEDDQDPAAELVIQPAGAGDVTARIDTVPWFG</sequence>
<accession>A0A6S7AIL5</accession>
<dbReference type="EMBL" id="CADIJO010000014">
    <property type="protein sequence ID" value="CAB3721612.1"/>
    <property type="molecule type" value="Genomic_DNA"/>
</dbReference>
<proteinExistence type="predicted"/>
<dbReference type="Proteomes" id="UP000494111">
    <property type="component" value="Unassembled WGS sequence"/>
</dbReference>
<protein>
    <submittedName>
        <fullName evidence="1">Uncharacterized protein</fullName>
    </submittedName>
</protein>
<dbReference type="RefSeq" id="WP_175193550.1">
    <property type="nucleotide sequence ID" value="NZ_CADIJO010000014.1"/>
</dbReference>
<reference evidence="1 2" key="1">
    <citation type="submission" date="2020-04" db="EMBL/GenBank/DDBJ databases">
        <authorList>
            <person name="De Canck E."/>
        </authorList>
    </citation>
    <scope>NUCLEOTIDE SEQUENCE [LARGE SCALE GENOMIC DNA]</scope>
    <source>
        <strain evidence="1 2">LMG 3458</strain>
    </source>
</reference>
<gene>
    <name evidence="1" type="ORF">LMG3458_04013</name>
</gene>
<organism evidence="1 2">
    <name type="scientific">Achromobacter deleyi</name>
    <dbReference type="NCBI Taxonomy" id="1353891"/>
    <lineage>
        <taxon>Bacteria</taxon>
        <taxon>Pseudomonadati</taxon>
        <taxon>Pseudomonadota</taxon>
        <taxon>Betaproteobacteria</taxon>
        <taxon>Burkholderiales</taxon>
        <taxon>Alcaligenaceae</taxon>
        <taxon>Achromobacter</taxon>
    </lineage>
</organism>